<dbReference type="EMBL" id="LSBJ02000002">
    <property type="protein sequence ID" value="OAQ70565.1"/>
    <property type="molecule type" value="Genomic_DNA"/>
</dbReference>
<sequence length="1116" mass="125371">MAMEQTPIDGPWSDPAAIPTQKDYILQTSPTLEAEYVINHAIREKSYAQMASVLKENPEALRLHHFTLAAKLSPATGISELVRNIVQESIKYQGGNNQGLTDELNVMQLIAEEWTTWGGVDQDGKNVLNLTIENGDEEATVMFLLIPDINIGDFKGEDPSLLIMAIKNQRLKVVQRLLQLDANPSAREVDNPRFTPLMYACLTGNLDLVRLLLDGGASFIEELDCFERYDDQGTLSYAVKGGNDEIVLELLKRPSFRSKLASANFIWYHIAKEVASGKLKKETMETLLESVRDVNEDLCGKEHWWATWLEFAARFNNVDLTNILLRKGADVNKYSRYSCKRVPLTWAAESRRGQDVFRILLDEDANIDTGDAETLAAVADRAVELEYAKIVGSAKLDSLVNTSTERPIIREDHSASRSLCGWLKAGIRSVISSVSESQPEVRSGHLAEQPPRELLLRKVDVLVQRRDRDRPPLEAFVKNALTADWLSKRGYYQNQAVKDEALVNACQTGNYPLVRMLVGLRANVRETYAYNKSCLDHTKRSDIGRFLMSSGAGWTGWSLNHAVDNLLGGDLELLRELLCGKHGEKKFRPKSNSRDMCQVFHGLSYGIRCRREDVIRFFLDLLHSGGTTHMKDERYQRWQSYLQRTLLYDLDEYYNVKILKMLLKDRRFVEVMGNVPLAWCVFANGDMEFAKELYNQSRSPHSLISHPHDDVTPLQAAVARGHTEMVEWLLECGVEVAGSSQLTVSRRLKKPPSMNNVQQIQTRMKDTTGKPEGLSQGTSEEMFKNTAEETSVEIPLEGMLEAAVKSNLKPELIQLLINHGAKIPVDTASMSIDEFIFTKAVLYDNMGVARHILETYKGIPPISLPEDIPPLHYACKENYARMAALLLEHGADINEQYCEKPPLRFAISQKNTAIATILLNHGADKNGTNCTPPLHDAISMNDDYMVALLLDYGADINQPHGLPPLHYAIKKGLSIITNLLLKRGAIVSQQNGMSPLHYAVENHELWTAECLLDHGADVNALYGEGKRTPLHVAARKAAELTLPWTYENMVTLLLDCGADPNIKDKNGRRALDYFEPGKREKNDIAKLIMKRMGLKEAAEHGTADMEEFDVDMTVED</sequence>
<dbReference type="GeneID" id="28846566"/>
<dbReference type="Gene3D" id="1.25.40.20">
    <property type="entry name" value="Ankyrin repeat-containing domain"/>
    <property type="match status" value="4"/>
</dbReference>
<dbReference type="SMART" id="SM00248">
    <property type="entry name" value="ANK"/>
    <property type="match status" value="16"/>
</dbReference>
<feature type="repeat" description="ANK" evidence="3">
    <location>
        <begin position="866"/>
        <end position="898"/>
    </location>
</feature>
<keyword evidence="5" id="KW-1185">Reference proteome</keyword>
<dbReference type="PROSITE" id="PS50088">
    <property type="entry name" value="ANK_REPEAT"/>
    <property type="match status" value="8"/>
</dbReference>
<dbReference type="Pfam" id="PF00023">
    <property type="entry name" value="Ank"/>
    <property type="match status" value="2"/>
</dbReference>
<reference evidence="4 5" key="1">
    <citation type="journal article" date="2016" name="PLoS Pathog.">
        <title>Biosynthesis of antibiotic leucinostatins in bio-control fungus Purpureocillium lilacinum and their inhibition on phytophthora revealed by genome mining.</title>
        <authorList>
            <person name="Wang G."/>
            <person name="Liu Z."/>
            <person name="Lin R."/>
            <person name="Li E."/>
            <person name="Mao Z."/>
            <person name="Ling J."/>
            <person name="Yang Y."/>
            <person name="Yin W.B."/>
            <person name="Xie B."/>
        </authorList>
    </citation>
    <scope>NUCLEOTIDE SEQUENCE [LARGE SCALE GENOMIC DNA]</scope>
    <source>
        <strain evidence="4">170</strain>
    </source>
</reference>
<dbReference type="InterPro" id="IPR036770">
    <property type="entry name" value="Ankyrin_rpt-contain_sf"/>
</dbReference>
<evidence type="ECO:0000256" key="2">
    <source>
        <dbReference type="ARBA" id="ARBA00023043"/>
    </source>
</evidence>
<feature type="repeat" description="ANK" evidence="3">
    <location>
        <begin position="960"/>
        <end position="992"/>
    </location>
</feature>
<dbReference type="OrthoDB" id="426293at2759"/>
<name>A0A179FY21_METCM</name>
<protein>
    <submittedName>
        <fullName evidence="4">Ankyrin repeats (3 copies) domain-containing protein</fullName>
    </submittedName>
</protein>
<dbReference type="InterPro" id="IPR002110">
    <property type="entry name" value="Ankyrin_rpt"/>
</dbReference>
<evidence type="ECO:0000256" key="3">
    <source>
        <dbReference type="PROSITE-ProRule" id="PRU00023"/>
    </source>
</evidence>
<feature type="repeat" description="ANK" evidence="3">
    <location>
        <begin position="1025"/>
        <end position="1065"/>
    </location>
</feature>
<organism evidence="4 5">
    <name type="scientific">Pochonia chlamydosporia 170</name>
    <dbReference type="NCBI Taxonomy" id="1380566"/>
    <lineage>
        <taxon>Eukaryota</taxon>
        <taxon>Fungi</taxon>
        <taxon>Dikarya</taxon>
        <taxon>Ascomycota</taxon>
        <taxon>Pezizomycotina</taxon>
        <taxon>Sordariomycetes</taxon>
        <taxon>Hypocreomycetidae</taxon>
        <taxon>Hypocreales</taxon>
        <taxon>Clavicipitaceae</taxon>
        <taxon>Pochonia</taxon>
    </lineage>
</organism>
<evidence type="ECO:0000313" key="4">
    <source>
        <dbReference type="EMBL" id="OAQ70565.1"/>
    </source>
</evidence>
<feature type="repeat" description="ANK" evidence="3">
    <location>
        <begin position="709"/>
        <end position="741"/>
    </location>
</feature>
<dbReference type="KEGG" id="pchm:VFPPC_03013"/>
<feature type="repeat" description="ANK" evidence="3">
    <location>
        <begin position="192"/>
        <end position="218"/>
    </location>
</feature>
<dbReference type="RefSeq" id="XP_018147102.1">
    <property type="nucleotide sequence ID" value="XM_018282572.1"/>
</dbReference>
<dbReference type="Pfam" id="PF13637">
    <property type="entry name" value="Ank_4"/>
    <property type="match status" value="1"/>
</dbReference>
<proteinExistence type="predicted"/>
<comment type="caution">
    <text evidence="4">The sequence shown here is derived from an EMBL/GenBank/DDBJ whole genome shotgun (WGS) entry which is preliminary data.</text>
</comment>
<evidence type="ECO:0000256" key="1">
    <source>
        <dbReference type="ARBA" id="ARBA00022737"/>
    </source>
</evidence>
<dbReference type="PANTHER" id="PTHR24198">
    <property type="entry name" value="ANKYRIN REPEAT AND PROTEIN KINASE DOMAIN-CONTAINING PROTEIN"/>
    <property type="match status" value="1"/>
</dbReference>
<feature type="repeat" description="ANK" evidence="3">
    <location>
        <begin position="307"/>
        <end position="336"/>
    </location>
</feature>
<dbReference type="Pfam" id="PF12796">
    <property type="entry name" value="Ank_2"/>
    <property type="match status" value="2"/>
</dbReference>
<gene>
    <name evidence="4" type="ORF">VFPPC_03013</name>
</gene>
<dbReference type="Proteomes" id="UP000078397">
    <property type="component" value="Unassembled WGS sequence"/>
</dbReference>
<evidence type="ECO:0000313" key="5">
    <source>
        <dbReference type="Proteomes" id="UP000078397"/>
    </source>
</evidence>
<feature type="repeat" description="ANK" evidence="3">
    <location>
        <begin position="991"/>
        <end position="1023"/>
    </location>
</feature>
<dbReference type="AlphaFoldDB" id="A0A179FY21"/>
<dbReference type="PANTHER" id="PTHR24198:SF165">
    <property type="entry name" value="ANKYRIN REPEAT-CONTAINING PROTEIN-RELATED"/>
    <property type="match status" value="1"/>
</dbReference>
<keyword evidence="1" id="KW-0677">Repeat</keyword>
<dbReference type="PROSITE" id="PS50297">
    <property type="entry name" value="ANK_REP_REGION"/>
    <property type="match status" value="6"/>
</dbReference>
<dbReference type="STRING" id="1380566.A0A179FY21"/>
<dbReference type="SUPFAM" id="SSF48403">
    <property type="entry name" value="Ankyrin repeat"/>
    <property type="match status" value="3"/>
</dbReference>
<feature type="repeat" description="ANK" evidence="3">
    <location>
        <begin position="929"/>
        <end position="961"/>
    </location>
</feature>
<accession>A0A179FY21</accession>
<keyword evidence="2 3" id="KW-0040">ANK repeat</keyword>